<dbReference type="EMBL" id="UYSL01020480">
    <property type="protein sequence ID" value="VDL74791.1"/>
    <property type="molecule type" value="Genomic_DNA"/>
</dbReference>
<protein>
    <submittedName>
        <fullName evidence="1 3">Uncharacterized protein</fullName>
    </submittedName>
</protein>
<accession>A0A158R050</accession>
<sequence>MELKLRHILVEAEAAAANTGTGPAVALEIVIVRDGEGVAPGAGRAQDLVLLDILVVVTTNNAVDYLIYSARFCCICHAFVVRVRKEEGSYFSMASHRSSSDIVLG</sequence>
<gene>
    <name evidence="1" type="ORF">NBR_LOCUS11202</name>
</gene>
<evidence type="ECO:0000313" key="1">
    <source>
        <dbReference type="EMBL" id="VDL74791.1"/>
    </source>
</evidence>
<evidence type="ECO:0000313" key="3">
    <source>
        <dbReference type="WBParaSite" id="NBR_0001120101-mRNA-1"/>
    </source>
</evidence>
<reference evidence="3" key="1">
    <citation type="submission" date="2016-04" db="UniProtKB">
        <authorList>
            <consortium name="WormBaseParasite"/>
        </authorList>
    </citation>
    <scope>IDENTIFICATION</scope>
</reference>
<reference evidence="1 2" key="2">
    <citation type="submission" date="2018-11" db="EMBL/GenBank/DDBJ databases">
        <authorList>
            <consortium name="Pathogen Informatics"/>
        </authorList>
    </citation>
    <scope>NUCLEOTIDE SEQUENCE [LARGE SCALE GENOMIC DNA]</scope>
</reference>
<evidence type="ECO:0000313" key="2">
    <source>
        <dbReference type="Proteomes" id="UP000271162"/>
    </source>
</evidence>
<dbReference type="Proteomes" id="UP000271162">
    <property type="component" value="Unassembled WGS sequence"/>
</dbReference>
<dbReference type="WBParaSite" id="NBR_0001120101-mRNA-1">
    <property type="protein sequence ID" value="NBR_0001120101-mRNA-1"/>
    <property type="gene ID" value="NBR_0001120101"/>
</dbReference>
<name>A0A158R050_NIPBR</name>
<dbReference type="AlphaFoldDB" id="A0A158R050"/>
<keyword evidence="2" id="KW-1185">Reference proteome</keyword>
<organism evidence="3">
    <name type="scientific">Nippostrongylus brasiliensis</name>
    <name type="common">Rat hookworm</name>
    <dbReference type="NCBI Taxonomy" id="27835"/>
    <lineage>
        <taxon>Eukaryota</taxon>
        <taxon>Metazoa</taxon>
        <taxon>Ecdysozoa</taxon>
        <taxon>Nematoda</taxon>
        <taxon>Chromadorea</taxon>
        <taxon>Rhabditida</taxon>
        <taxon>Rhabditina</taxon>
        <taxon>Rhabditomorpha</taxon>
        <taxon>Strongyloidea</taxon>
        <taxon>Heligmosomidae</taxon>
        <taxon>Nippostrongylus</taxon>
    </lineage>
</organism>
<proteinExistence type="predicted"/>